<dbReference type="Pfam" id="PF13568">
    <property type="entry name" value="OMP_b-brl_2"/>
    <property type="match status" value="1"/>
</dbReference>
<evidence type="ECO:0000313" key="4">
    <source>
        <dbReference type="Proteomes" id="UP000322791"/>
    </source>
</evidence>
<accession>A0A5D6V3E2</accession>
<keyword evidence="1" id="KW-0732">Signal</keyword>
<feature type="signal peptide" evidence="1">
    <location>
        <begin position="1"/>
        <end position="24"/>
    </location>
</feature>
<dbReference type="AlphaFoldDB" id="A0A5D6V3E2"/>
<keyword evidence="4" id="KW-1185">Reference proteome</keyword>
<evidence type="ECO:0000313" key="3">
    <source>
        <dbReference type="EMBL" id="TYZ09552.1"/>
    </source>
</evidence>
<gene>
    <name evidence="3" type="ORF">FY528_09920</name>
</gene>
<dbReference type="RefSeq" id="WP_149070849.1">
    <property type="nucleotide sequence ID" value="NZ_VTHL01000009.1"/>
</dbReference>
<organism evidence="3 4">
    <name type="scientific">Hymenobacter lutimineralis</name>
    <dbReference type="NCBI Taxonomy" id="2606448"/>
    <lineage>
        <taxon>Bacteria</taxon>
        <taxon>Pseudomonadati</taxon>
        <taxon>Bacteroidota</taxon>
        <taxon>Cytophagia</taxon>
        <taxon>Cytophagales</taxon>
        <taxon>Hymenobacteraceae</taxon>
        <taxon>Hymenobacter</taxon>
    </lineage>
</organism>
<dbReference type="EMBL" id="VTHL01000009">
    <property type="protein sequence ID" value="TYZ09552.1"/>
    <property type="molecule type" value="Genomic_DNA"/>
</dbReference>
<proteinExistence type="predicted"/>
<evidence type="ECO:0000256" key="1">
    <source>
        <dbReference type="SAM" id="SignalP"/>
    </source>
</evidence>
<feature type="domain" description="Outer membrane protein beta-barrel" evidence="2">
    <location>
        <begin position="24"/>
        <end position="210"/>
    </location>
</feature>
<dbReference type="Proteomes" id="UP000322791">
    <property type="component" value="Unassembled WGS sequence"/>
</dbReference>
<sequence>MKKTIYCGLFVTGICLAAASSASAQVTIGARVGLNAATIGVNLEDEDDEEDFNPKMILGPQVGVTVNAQFGSFAIQPSLLFAQKGYRIQEDEEDGGIKVEYKSTTRLSYLELPVNFVYTLGEEDGFQLFAGPYVGFGISGKDKSEISLQYNGQKNSDSQETDIVFANEYGDDEDKDYLRGLDYGLNAGLGYKAGPIQAQLGYGLGLGNLITNSKSGEKPDDKIHNRVLHLSVAYFFGGK</sequence>
<evidence type="ECO:0000259" key="2">
    <source>
        <dbReference type="Pfam" id="PF13568"/>
    </source>
</evidence>
<protein>
    <submittedName>
        <fullName evidence="3">PorT family protein</fullName>
    </submittedName>
</protein>
<feature type="chain" id="PRO_5022773885" evidence="1">
    <location>
        <begin position="25"/>
        <end position="239"/>
    </location>
</feature>
<name>A0A5D6V3E2_9BACT</name>
<comment type="caution">
    <text evidence="3">The sequence shown here is derived from an EMBL/GenBank/DDBJ whole genome shotgun (WGS) entry which is preliminary data.</text>
</comment>
<dbReference type="InterPro" id="IPR025665">
    <property type="entry name" value="Beta-barrel_OMP_2"/>
</dbReference>
<reference evidence="3 4" key="1">
    <citation type="submission" date="2019-08" db="EMBL/GenBank/DDBJ databases">
        <authorList>
            <person name="Seo M.-J."/>
        </authorList>
    </citation>
    <scope>NUCLEOTIDE SEQUENCE [LARGE SCALE GENOMIC DNA]</scope>
    <source>
        <strain evidence="3 4">KIGAM108</strain>
    </source>
</reference>